<dbReference type="EC" id="6.3.5.4" evidence="2"/>
<dbReference type="GO" id="GO:0004066">
    <property type="term" value="F:asparagine synthase (glutamine-hydrolyzing) activity"/>
    <property type="evidence" value="ECO:0007669"/>
    <property type="project" value="UniProtKB-EC"/>
</dbReference>
<dbReference type="PANTHER" id="PTHR43284:SF1">
    <property type="entry name" value="ASPARAGINE SYNTHETASE"/>
    <property type="match status" value="1"/>
</dbReference>
<dbReference type="Gene3D" id="3.40.50.620">
    <property type="entry name" value="HUPs"/>
    <property type="match status" value="1"/>
</dbReference>
<evidence type="ECO:0000259" key="4">
    <source>
        <dbReference type="Pfam" id="PF00733"/>
    </source>
</evidence>
<feature type="domain" description="Asparagine synthetase" evidence="4">
    <location>
        <begin position="214"/>
        <end position="261"/>
    </location>
</feature>
<proteinExistence type="predicted"/>
<gene>
    <name evidence="5" type="ORF">FJQ54_12535</name>
</gene>
<dbReference type="SUPFAM" id="SSF56235">
    <property type="entry name" value="N-terminal nucleophile aminohydrolases (Ntn hydrolases)"/>
    <property type="match status" value="1"/>
</dbReference>
<dbReference type="EMBL" id="VFSU01000029">
    <property type="protein sequence ID" value="TPE59758.1"/>
    <property type="molecule type" value="Genomic_DNA"/>
</dbReference>
<evidence type="ECO:0000313" key="5">
    <source>
        <dbReference type="EMBL" id="TPE59758.1"/>
    </source>
</evidence>
<organism evidence="5 6">
    <name type="scientific">Sandaracinobacter neustonicus</name>
    <dbReference type="NCBI Taxonomy" id="1715348"/>
    <lineage>
        <taxon>Bacteria</taxon>
        <taxon>Pseudomonadati</taxon>
        <taxon>Pseudomonadota</taxon>
        <taxon>Alphaproteobacteria</taxon>
        <taxon>Sphingomonadales</taxon>
        <taxon>Sphingosinicellaceae</taxon>
        <taxon>Sandaracinobacter</taxon>
    </lineage>
</organism>
<dbReference type="SUPFAM" id="SSF52402">
    <property type="entry name" value="Adenine nucleotide alpha hydrolases-like"/>
    <property type="match status" value="1"/>
</dbReference>
<dbReference type="InterPro" id="IPR014729">
    <property type="entry name" value="Rossmann-like_a/b/a_fold"/>
</dbReference>
<evidence type="ECO:0000256" key="3">
    <source>
        <dbReference type="ARBA" id="ARBA00048741"/>
    </source>
</evidence>
<dbReference type="AlphaFoldDB" id="A0A501XGJ3"/>
<dbReference type="InterPro" id="IPR051786">
    <property type="entry name" value="ASN_synthetase/amidase"/>
</dbReference>
<comment type="caution">
    <text evidence="5">The sequence shown here is derived from an EMBL/GenBank/DDBJ whole genome shotgun (WGS) entry which is preliminary data.</text>
</comment>
<evidence type="ECO:0000256" key="1">
    <source>
        <dbReference type="ARBA" id="ARBA00005187"/>
    </source>
</evidence>
<dbReference type="InterPro" id="IPR029055">
    <property type="entry name" value="Ntn_hydrolases_N"/>
</dbReference>
<comment type="catalytic activity">
    <reaction evidence="3">
        <text>L-aspartate + L-glutamine + ATP + H2O = L-asparagine + L-glutamate + AMP + diphosphate + H(+)</text>
        <dbReference type="Rhea" id="RHEA:12228"/>
        <dbReference type="ChEBI" id="CHEBI:15377"/>
        <dbReference type="ChEBI" id="CHEBI:15378"/>
        <dbReference type="ChEBI" id="CHEBI:29985"/>
        <dbReference type="ChEBI" id="CHEBI:29991"/>
        <dbReference type="ChEBI" id="CHEBI:30616"/>
        <dbReference type="ChEBI" id="CHEBI:33019"/>
        <dbReference type="ChEBI" id="CHEBI:58048"/>
        <dbReference type="ChEBI" id="CHEBI:58359"/>
        <dbReference type="ChEBI" id="CHEBI:456215"/>
        <dbReference type="EC" id="6.3.5.4"/>
    </reaction>
</comment>
<protein>
    <recommendedName>
        <fullName evidence="2">asparagine synthase (glutamine-hydrolyzing)</fullName>
        <ecNumber evidence="2">6.3.5.4</ecNumber>
    </recommendedName>
</protein>
<evidence type="ECO:0000256" key="2">
    <source>
        <dbReference type="ARBA" id="ARBA00012737"/>
    </source>
</evidence>
<comment type="pathway">
    <text evidence="1">Amino-acid biosynthesis; L-asparagine biosynthesis; L-asparagine from L-aspartate (L-Gln route): step 1/1.</text>
</comment>
<dbReference type="Gene3D" id="3.60.20.10">
    <property type="entry name" value="Glutamine Phosphoribosylpyrophosphate, subunit 1, domain 1"/>
    <property type="match status" value="1"/>
</dbReference>
<dbReference type="PANTHER" id="PTHR43284">
    <property type="entry name" value="ASPARAGINE SYNTHETASE (GLUTAMINE-HYDROLYZING)"/>
    <property type="match status" value="1"/>
</dbReference>
<evidence type="ECO:0000313" key="6">
    <source>
        <dbReference type="Proteomes" id="UP000319897"/>
    </source>
</evidence>
<dbReference type="Pfam" id="PF00733">
    <property type="entry name" value="Asn_synthase"/>
    <property type="match status" value="1"/>
</dbReference>
<reference evidence="5 6" key="1">
    <citation type="submission" date="2019-06" db="EMBL/GenBank/DDBJ databases">
        <authorList>
            <person name="Lee I."/>
            <person name="Jang G.I."/>
            <person name="Hwang C.Y."/>
        </authorList>
    </citation>
    <scope>NUCLEOTIDE SEQUENCE [LARGE SCALE GENOMIC DNA]</scope>
    <source>
        <strain evidence="5 6">PAMC 28131</strain>
    </source>
</reference>
<dbReference type="Proteomes" id="UP000319897">
    <property type="component" value="Unassembled WGS sequence"/>
</dbReference>
<sequence length="268" mass="28906">MRWVAGPFKADSRGDLTLFTAMEASTLDLGPSSGMLVGALFSRETRPRRLSTIDEPAGRRIAESGGASLATDFWGGYVAFTMEKGSRAVRILRDPSGTVPCYYLKVGSALIASSSVALLFAVAGVAPEIQWPHARRYLATASLRTSETALAGVKEVLPGFGLSIRNGSEAVITFWSPWDFVDPELHLSDQERQTRLYELVQGCIAAWASCFDRILVGVSGGLDSSIVAACLAQWSGRTQLMTMATHSASGDERAYARILVKRRAKLTP</sequence>
<accession>A0A501XGJ3</accession>
<keyword evidence="6" id="KW-1185">Reference proteome</keyword>
<dbReference type="InterPro" id="IPR001962">
    <property type="entry name" value="Asn_synthase"/>
</dbReference>
<dbReference type="GO" id="GO:0006529">
    <property type="term" value="P:asparagine biosynthetic process"/>
    <property type="evidence" value="ECO:0007669"/>
    <property type="project" value="InterPro"/>
</dbReference>
<dbReference type="OrthoDB" id="7053173at2"/>
<name>A0A501XGJ3_9SPHN</name>